<dbReference type="AlphaFoldDB" id="A0A0C4DUG2"/>
<feature type="compositionally biased region" description="Basic and acidic residues" evidence="1">
    <location>
        <begin position="17"/>
        <end position="59"/>
    </location>
</feature>
<dbReference type="eggNOG" id="ENOG502R5KM">
    <property type="taxonomic scope" value="Eukaryota"/>
</dbReference>
<gene>
    <name evidence="2" type="ORF">MAPG_03602</name>
</gene>
<evidence type="ECO:0000313" key="2">
    <source>
        <dbReference type="EMBL" id="KLU84561.1"/>
    </source>
</evidence>
<reference evidence="3" key="4">
    <citation type="journal article" date="2015" name="G3 (Bethesda)">
        <title>Genome sequences of three phytopathogenic species of the Magnaporthaceae family of fungi.</title>
        <authorList>
            <person name="Okagaki L.H."/>
            <person name="Nunes C.C."/>
            <person name="Sailsbery J."/>
            <person name="Clay B."/>
            <person name="Brown D."/>
            <person name="John T."/>
            <person name="Oh Y."/>
            <person name="Young N."/>
            <person name="Fitzgerald M."/>
            <person name="Haas B.J."/>
            <person name="Zeng Q."/>
            <person name="Young S."/>
            <person name="Adiconis X."/>
            <person name="Fan L."/>
            <person name="Levin J.Z."/>
            <person name="Mitchell T.K."/>
            <person name="Okubara P.A."/>
            <person name="Farman M.L."/>
            <person name="Kohn L.M."/>
            <person name="Birren B."/>
            <person name="Ma L.-J."/>
            <person name="Dean R.A."/>
        </authorList>
    </citation>
    <scope>NUCLEOTIDE SEQUENCE</scope>
    <source>
        <strain evidence="3">ATCC 64411 / 73-15</strain>
    </source>
</reference>
<reference evidence="3" key="5">
    <citation type="submission" date="2015-06" db="UniProtKB">
        <authorList>
            <consortium name="EnsemblFungi"/>
        </authorList>
    </citation>
    <scope>IDENTIFICATION</scope>
    <source>
        <strain evidence="3">ATCC 64411</strain>
    </source>
</reference>
<evidence type="ECO:0000256" key="1">
    <source>
        <dbReference type="SAM" id="MobiDB-lite"/>
    </source>
</evidence>
<sequence>MSDGKMDTGAASRIAKTSKDPAFIERAKKAAEKNAAAERKAEQEKRERDNGKGGDGKSA</sequence>
<reference evidence="2" key="2">
    <citation type="submission" date="2010-05" db="EMBL/GenBank/DDBJ databases">
        <title>The Genome Sequence of Magnaporthe poae strain ATCC 64411.</title>
        <authorList>
            <consortium name="The Broad Institute Genome Sequencing Platform"/>
            <consortium name="Broad Institute Genome Sequencing Center for Infectious Disease"/>
            <person name="Ma L.-J."/>
            <person name="Dead R."/>
            <person name="Young S."/>
            <person name="Zeng Q."/>
            <person name="Koehrsen M."/>
            <person name="Alvarado L."/>
            <person name="Berlin A."/>
            <person name="Chapman S.B."/>
            <person name="Chen Z."/>
            <person name="Freedman E."/>
            <person name="Gellesch M."/>
            <person name="Goldberg J."/>
            <person name="Griggs A."/>
            <person name="Gujja S."/>
            <person name="Heilman E.R."/>
            <person name="Heiman D."/>
            <person name="Hepburn T."/>
            <person name="Howarth C."/>
            <person name="Jen D."/>
            <person name="Larson L."/>
            <person name="Mehta T."/>
            <person name="Neiman D."/>
            <person name="Pearson M."/>
            <person name="Roberts A."/>
            <person name="Saif S."/>
            <person name="Shea T."/>
            <person name="Shenoy N."/>
            <person name="Sisk P."/>
            <person name="Stolte C."/>
            <person name="Sykes S."/>
            <person name="Walk T."/>
            <person name="White J."/>
            <person name="Yandava C."/>
            <person name="Haas B."/>
            <person name="Nusbaum C."/>
            <person name="Birren B."/>
        </authorList>
    </citation>
    <scope>NUCLEOTIDE SEQUENCE</scope>
    <source>
        <strain evidence="2">ATCC 64411</strain>
    </source>
</reference>
<dbReference type="VEuPathDB" id="FungiDB:MAPG_03602"/>
<feature type="region of interest" description="Disordered" evidence="1">
    <location>
        <begin position="1"/>
        <end position="59"/>
    </location>
</feature>
<proteinExistence type="predicted"/>
<reference evidence="2" key="3">
    <citation type="submission" date="2011-03" db="EMBL/GenBank/DDBJ databases">
        <title>Annotation of Magnaporthe poae ATCC 64411.</title>
        <authorList>
            <person name="Ma L.-J."/>
            <person name="Dead R."/>
            <person name="Young S.K."/>
            <person name="Zeng Q."/>
            <person name="Gargeya S."/>
            <person name="Fitzgerald M."/>
            <person name="Haas B."/>
            <person name="Abouelleil A."/>
            <person name="Alvarado L."/>
            <person name="Arachchi H.M."/>
            <person name="Berlin A."/>
            <person name="Brown A."/>
            <person name="Chapman S.B."/>
            <person name="Chen Z."/>
            <person name="Dunbar C."/>
            <person name="Freedman E."/>
            <person name="Gearin G."/>
            <person name="Gellesch M."/>
            <person name="Goldberg J."/>
            <person name="Griggs A."/>
            <person name="Gujja S."/>
            <person name="Heiman D."/>
            <person name="Howarth C."/>
            <person name="Larson L."/>
            <person name="Lui A."/>
            <person name="MacDonald P.J.P."/>
            <person name="Mehta T."/>
            <person name="Montmayeur A."/>
            <person name="Murphy C."/>
            <person name="Neiman D."/>
            <person name="Pearson M."/>
            <person name="Priest M."/>
            <person name="Roberts A."/>
            <person name="Saif S."/>
            <person name="Shea T."/>
            <person name="Shenoy N."/>
            <person name="Sisk P."/>
            <person name="Stolte C."/>
            <person name="Sykes S."/>
            <person name="Yandava C."/>
            <person name="Wortman J."/>
            <person name="Nusbaum C."/>
            <person name="Birren B."/>
        </authorList>
    </citation>
    <scope>NUCLEOTIDE SEQUENCE</scope>
    <source>
        <strain evidence="2">ATCC 64411</strain>
    </source>
</reference>
<evidence type="ECO:0000313" key="4">
    <source>
        <dbReference type="Proteomes" id="UP000011715"/>
    </source>
</evidence>
<reference evidence="4" key="1">
    <citation type="submission" date="2010-05" db="EMBL/GenBank/DDBJ databases">
        <title>The genome sequence of Magnaporthe poae strain ATCC 64411.</title>
        <authorList>
            <person name="Ma L.-J."/>
            <person name="Dead R."/>
            <person name="Young S."/>
            <person name="Zeng Q."/>
            <person name="Koehrsen M."/>
            <person name="Alvarado L."/>
            <person name="Berlin A."/>
            <person name="Chapman S.B."/>
            <person name="Chen Z."/>
            <person name="Freedman E."/>
            <person name="Gellesch M."/>
            <person name="Goldberg J."/>
            <person name="Griggs A."/>
            <person name="Gujja S."/>
            <person name="Heilman E.R."/>
            <person name="Heiman D."/>
            <person name="Hepburn T."/>
            <person name="Howarth C."/>
            <person name="Jen D."/>
            <person name="Larson L."/>
            <person name="Mehta T."/>
            <person name="Neiman D."/>
            <person name="Pearson M."/>
            <person name="Roberts A."/>
            <person name="Saif S."/>
            <person name="Shea T."/>
            <person name="Shenoy N."/>
            <person name="Sisk P."/>
            <person name="Stolte C."/>
            <person name="Sykes S."/>
            <person name="Walk T."/>
            <person name="White J."/>
            <person name="Yandava C."/>
            <person name="Haas B."/>
            <person name="Nusbaum C."/>
            <person name="Birren B."/>
        </authorList>
    </citation>
    <scope>NUCLEOTIDE SEQUENCE [LARGE SCALE GENOMIC DNA]</scope>
    <source>
        <strain evidence="4">ATCC 64411 / 73-15</strain>
    </source>
</reference>
<dbReference type="Proteomes" id="UP000011715">
    <property type="component" value="Unassembled WGS sequence"/>
</dbReference>
<evidence type="ECO:0000313" key="3">
    <source>
        <dbReference type="EnsemblFungi" id="MAPG_03602T0"/>
    </source>
</evidence>
<dbReference type="EnsemblFungi" id="MAPG_03602T0">
    <property type="protein sequence ID" value="MAPG_03602T0"/>
    <property type="gene ID" value="MAPG_03602"/>
</dbReference>
<organism evidence="3 4">
    <name type="scientific">Magnaporthiopsis poae (strain ATCC 64411 / 73-15)</name>
    <name type="common">Kentucky bluegrass fungus</name>
    <name type="synonym">Magnaporthe poae</name>
    <dbReference type="NCBI Taxonomy" id="644358"/>
    <lineage>
        <taxon>Eukaryota</taxon>
        <taxon>Fungi</taxon>
        <taxon>Dikarya</taxon>
        <taxon>Ascomycota</taxon>
        <taxon>Pezizomycotina</taxon>
        <taxon>Sordariomycetes</taxon>
        <taxon>Sordariomycetidae</taxon>
        <taxon>Magnaporthales</taxon>
        <taxon>Magnaporthaceae</taxon>
        <taxon>Magnaporthiopsis</taxon>
    </lineage>
</organism>
<accession>A0A0C4DUG2</accession>
<protein>
    <submittedName>
        <fullName evidence="2 3">Uncharacterized protein</fullName>
    </submittedName>
</protein>
<keyword evidence="4" id="KW-1185">Reference proteome</keyword>
<name>A0A0C4DUG2_MAGP6</name>
<dbReference type="EMBL" id="ADBL01000864">
    <property type="status" value="NOT_ANNOTATED_CDS"/>
    <property type="molecule type" value="Genomic_DNA"/>
</dbReference>
<dbReference type="EMBL" id="GL876968">
    <property type="protein sequence ID" value="KLU84561.1"/>
    <property type="molecule type" value="Genomic_DNA"/>
</dbReference>